<comment type="caution">
    <text evidence="7">The sequence shown here is derived from an EMBL/GenBank/DDBJ whole genome shotgun (WGS) entry which is preliminary data.</text>
</comment>
<dbReference type="OrthoDB" id="9812943at2"/>
<dbReference type="EMBL" id="PIQC01000003">
    <property type="protein sequence ID" value="RUO71878.1"/>
    <property type="molecule type" value="Genomic_DNA"/>
</dbReference>
<dbReference type="SUPFAM" id="SSF52540">
    <property type="entry name" value="P-loop containing nucleoside triphosphate hydrolases"/>
    <property type="match status" value="1"/>
</dbReference>
<keyword evidence="5" id="KW-0963">Cytoplasm</keyword>
<dbReference type="EC" id="2.7.1.24" evidence="5 6"/>
<evidence type="ECO:0000313" key="8">
    <source>
        <dbReference type="Proteomes" id="UP000288058"/>
    </source>
</evidence>
<comment type="function">
    <text evidence="5">Catalyzes the phosphorylation of the 3'-hydroxyl group of dephosphocoenzyme A to form coenzyme A.</text>
</comment>
<evidence type="ECO:0000256" key="3">
    <source>
        <dbReference type="ARBA" id="ARBA00022840"/>
    </source>
</evidence>
<keyword evidence="3 5" id="KW-0067">ATP-binding</keyword>
<comment type="catalytic activity">
    <reaction evidence="5">
        <text>3'-dephospho-CoA + ATP = ADP + CoA + H(+)</text>
        <dbReference type="Rhea" id="RHEA:18245"/>
        <dbReference type="ChEBI" id="CHEBI:15378"/>
        <dbReference type="ChEBI" id="CHEBI:30616"/>
        <dbReference type="ChEBI" id="CHEBI:57287"/>
        <dbReference type="ChEBI" id="CHEBI:57328"/>
        <dbReference type="ChEBI" id="CHEBI:456216"/>
        <dbReference type="EC" id="2.7.1.24"/>
    </reaction>
</comment>
<dbReference type="AlphaFoldDB" id="A0A432Z1U9"/>
<dbReference type="NCBIfam" id="TIGR00152">
    <property type="entry name" value="dephospho-CoA kinase"/>
    <property type="match status" value="1"/>
</dbReference>
<proteinExistence type="inferred from homology"/>
<gene>
    <name evidence="5" type="primary">coaE</name>
    <name evidence="7" type="ORF">CWI78_05010</name>
</gene>
<dbReference type="HAMAP" id="MF_00376">
    <property type="entry name" value="Dephospho_CoA_kinase"/>
    <property type="match status" value="1"/>
</dbReference>
<accession>A0A432Z1U9</accession>
<evidence type="ECO:0000256" key="2">
    <source>
        <dbReference type="ARBA" id="ARBA00022741"/>
    </source>
</evidence>
<comment type="subcellular location">
    <subcellularLocation>
        <location evidence="5">Cytoplasm</location>
    </subcellularLocation>
</comment>
<feature type="binding site" evidence="5">
    <location>
        <begin position="12"/>
        <end position="17"/>
    </location>
    <ligand>
        <name>ATP</name>
        <dbReference type="ChEBI" id="CHEBI:30616"/>
    </ligand>
</feature>
<evidence type="ECO:0000256" key="6">
    <source>
        <dbReference type="NCBIfam" id="TIGR00152"/>
    </source>
</evidence>
<dbReference type="RefSeq" id="WP_126780855.1">
    <property type="nucleotide sequence ID" value="NZ_PIQC01000003.1"/>
</dbReference>
<dbReference type="Proteomes" id="UP000288058">
    <property type="component" value="Unassembled WGS sequence"/>
</dbReference>
<comment type="pathway">
    <text evidence="5">Cofactor biosynthesis; coenzyme A biosynthesis; CoA from (R)-pantothenate: step 5/5.</text>
</comment>
<dbReference type="UniPathway" id="UPA00241">
    <property type="reaction ID" value="UER00356"/>
</dbReference>
<comment type="similarity">
    <text evidence="1 5">Belongs to the CoaE family.</text>
</comment>
<dbReference type="InterPro" id="IPR001977">
    <property type="entry name" value="Depp_CoAkinase"/>
</dbReference>
<keyword evidence="5 7" id="KW-0418">Kinase</keyword>
<evidence type="ECO:0000256" key="1">
    <source>
        <dbReference type="ARBA" id="ARBA00009018"/>
    </source>
</evidence>
<reference evidence="8" key="1">
    <citation type="journal article" date="2018" name="Front. Microbiol.">
        <title>Genome-Based Analysis Reveals the Taxonomy and Diversity of the Family Idiomarinaceae.</title>
        <authorList>
            <person name="Liu Y."/>
            <person name="Lai Q."/>
            <person name="Shao Z."/>
        </authorList>
    </citation>
    <scope>NUCLEOTIDE SEQUENCE [LARGE SCALE GENOMIC DNA]</scope>
    <source>
        <strain evidence="8">R22</strain>
    </source>
</reference>
<keyword evidence="2 5" id="KW-0547">Nucleotide-binding</keyword>
<evidence type="ECO:0000313" key="7">
    <source>
        <dbReference type="EMBL" id="RUO71878.1"/>
    </source>
</evidence>
<dbReference type="CDD" id="cd02022">
    <property type="entry name" value="DPCK"/>
    <property type="match status" value="1"/>
</dbReference>
<name>A0A432Z1U9_9GAMM</name>
<dbReference type="PROSITE" id="PS51219">
    <property type="entry name" value="DPCK"/>
    <property type="match status" value="1"/>
</dbReference>
<dbReference type="Gene3D" id="3.40.50.300">
    <property type="entry name" value="P-loop containing nucleotide triphosphate hydrolases"/>
    <property type="match status" value="1"/>
</dbReference>
<organism evidence="7 8">
    <name type="scientific">Idiomarina ramblicola</name>
    <dbReference type="NCBI Taxonomy" id="263724"/>
    <lineage>
        <taxon>Bacteria</taxon>
        <taxon>Pseudomonadati</taxon>
        <taxon>Pseudomonadota</taxon>
        <taxon>Gammaproteobacteria</taxon>
        <taxon>Alteromonadales</taxon>
        <taxon>Idiomarinaceae</taxon>
        <taxon>Idiomarina</taxon>
    </lineage>
</organism>
<evidence type="ECO:0000256" key="4">
    <source>
        <dbReference type="ARBA" id="ARBA00022993"/>
    </source>
</evidence>
<dbReference type="GO" id="GO:0015937">
    <property type="term" value="P:coenzyme A biosynthetic process"/>
    <property type="evidence" value="ECO:0007669"/>
    <property type="project" value="UniProtKB-UniRule"/>
</dbReference>
<keyword evidence="8" id="KW-1185">Reference proteome</keyword>
<protein>
    <recommendedName>
        <fullName evidence="5 6">Dephospho-CoA kinase</fullName>
        <ecNumber evidence="5 6">2.7.1.24</ecNumber>
    </recommendedName>
    <alternativeName>
        <fullName evidence="5">Dephosphocoenzyme A kinase</fullName>
    </alternativeName>
</protein>
<dbReference type="GO" id="GO:0005524">
    <property type="term" value="F:ATP binding"/>
    <property type="evidence" value="ECO:0007669"/>
    <property type="project" value="UniProtKB-UniRule"/>
</dbReference>
<evidence type="ECO:0000256" key="5">
    <source>
        <dbReference type="HAMAP-Rule" id="MF_00376"/>
    </source>
</evidence>
<dbReference type="PANTHER" id="PTHR10695:SF46">
    <property type="entry name" value="BIFUNCTIONAL COENZYME A SYNTHASE-RELATED"/>
    <property type="match status" value="1"/>
</dbReference>
<dbReference type="InterPro" id="IPR027417">
    <property type="entry name" value="P-loop_NTPase"/>
</dbReference>
<sequence>MTYVVGLTGGIGSGKSAATAEFEKLGIAVVDADVVARQVVMPGTSCLQAIAEHFGSHLVTKNGELDRRALRQRVFSNPEEKEWLNNLLHPAIREEILVQLEQAKSPYVILSAPLLLENGLEKYCQRVVVVDVPETVQLQRTLQRDNSPKKEVEAIMQAQLSRDTRRQKADDILNNDGSIEKLQQQVKQLHQRYLAAIVAQEK</sequence>
<keyword evidence="4 5" id="KW-0173">Coenzyme A biosynthesis</keyword>
<dbReference type="PANTHER" id="PTHR10695">
    <property type="entry name" value="DEPHOSPHO-COA KINASE-RELATED"/>
    <property type="match status" value="1"/>
</dbReference>
<dbReference type="Pfam" id="PF01121">
    <property type="entry name" value="CoaE"/>
    <property type="match status" value="1"/>
</dbReference>
<dbReference type="GO" id="GO:0004140">
    <property type="term" value="F:dephospho-CoA kinase activity"/>
    <property type="evidence" value="ECO:0007669"/>
    <property type="project" value="UniProtKB-UniRule"/>
</dbReference>
<keyword evidence="5" id="KW-0808">Transferase</keyword>
<dbReference type="GO" id="GO:0005737">
    <property type="term" value="C:cytoplasm"/>
    <property type="evidence" value="ECO:0007669"/>
    <property type="project" value="UniProtKB-SubCell"/>
</dbReference>